<keyword evidence="2" id="KW-1185">Reference proteome</keyword>
<dbReference type="AlphaFoldDB" id="A0A0N7LNE7"/>
<dbReference type="Proteomes" id="UP000050786">
    <property type="component" value="Unassembled WGS sequence"/>
</dbReference>
<organism evidence="1 2">
    <name type="scientific">Ruegeria atlantica</name>
    <dbReference type="NCBI Taxonomy" id="81569"/>
    <lineage>
        <taxon>Bacteria</taxon>
        <taxon>Pseudomonadati</taxon>
        <taxon>Pseudomonadota</taxon>
        <taxon>Alphaproteobacteria</taxon>
        <taxon>Rhodobacterales</taxon>
        <taxon>Roseobacteraceae</taxon>
        <taxon>Ruegeria</taxon>
    </lineage>
</organism>
<name>A0A0N7LNE7_9RHOB</name>
<proteinExistence type="predicted"/>
<accession>A0A0N7LNE7</accession>
<evidence type="ECO:0000313" key="1">
    <source>
        <dbReference type="EMBL" id="CUH42212.1"/>
    </source>
</evidence>
<reference evidence="2" key="1">
    <citation type="submission" date="2015-09" db="EMBL/GenBank/DDBJ databases">
        <authorList>
            <person name="Rodrigo-Torres L."/>
            <person name="Arahal D.R."/>
        </authorList>
    </citation>
    <scope>NUCLEOTIDE SEQUENCE [LARGE SCALE GENOMIC DNA]</scope>
    <source>
        <strain evidence="2">CECT 4293</strain>
    </source>
</reference>
<gene>
    <name evidence="1" type="ORF">RUM4293_01098</name>
</gene>
<protein>
    <submittedName>
        <fullName evidence="1">Uncharacterized protein</fullName>
    </submittedName>
</protein>
<evidence type="ECO:0000313" key="2">
    <source>
        <dbReference type="Proteomes" id="UP000050786"/>
    </source>
</evidence>
<sequence length="88" mass="10360">MRAMMTRRPDHLSMKMRAWCSLGIFFQTSRTDFSSVIMLVSKIQERSILAKSIISEETWLNSRNLREQLCFYIVFNAMKSQALCFVDN</sequence>
<dbReference type="EMBL" id="CYPS01000014">
    <property type="protein sequence ID" value="CUH42212.1"/>
    <property type="molecule type" value="Genomic_DNA"/>
</dbReference>